<protein>
    <submittedName>
        <fullName evidence="2">WD_REPEATS_REGION domain-containing protein</fullName>
    </submittedName>
</protein>
<evidence type="ECO:0000313" key="2">
    <source>
        <dbReference type="WBParaSite" id="JU765_v2.g20465.t1"/>
    </source>
</evidence>
<dbReference type="WBParaSite" id="JU765_v2.g20465.t1">
    <property type="protein sequence ID" value="JU765_v2.g20465.t1"/>
    <property type="gene ID" value="JU765_v2.g20465"/>
</dbReference>
<organism evidence="1 2">
    <name type="scientific">Panagrolaimus sp. JU765</name>
    <dbReference type="NCBI Taxonomy" id="591449"/>
    <lineage>
        <taxon>Eukaryota</taxon>
        <taxon>Metazoa</taxon>
        <taxon>Ecdysozoa</taxon>
        <taxon>Nematoda</taxon>
        <taxon>Chromadorea</taxon>
        <taxon>Rhabditida</taxon>
        <taxon>Tylenchina</taxon>
        <taxon>Panagrolaimomorpha</taxon>
        <taxon>Panagrolaimoidea</taxon>
        <taxon>Panagrolaimidae</taxon>
        <taxon>Panagrolaimus</taxon>
    </lineage>
</organism>
<reference evidence="2" key="1">
    <citation type="submission" date="2022-11" db="UniProtKB">
        <authorList>
            <consortium name="WormBaseParasite"/>
        </authorList>
    </citation>
    <scope>IDENTIFICATION</scope>
</reference>
<sequence length="457" mass="51101">MKRENEESVDDVKMEVESATNGTASDETPPVLPPEINGIVQNGVNRSTSSSVSSPTDEKKSIKSESTTASVATAETSTPTPPIQGFHNVQKQEPKENSTPSNEIVPLSKPVMSQKKKEIYRFTSNDALFSCAWSNKSVNDSFRLAVCTCKEEEDGFDDNKISILEYDEERNELVERCSFDHGFPASCMQFNPSRGNHEGPELLATATSGLKLFRYDPETKTAHLETTLTSKPYNAPYTCSPFTCLDWLESSPEYIGTSCIDSTCSIWNIEYGVEVNKITCGLKTQLIAHEKSVNSIAFSNLESAREQFATASEDGSVRLFDARNLQHSTILYDDPKKRPLNHIAWNKQDPFIIAILPHGSMEVLMLDIRKLQTRDSTTYNNHNSIINSMAWAPHSPIHICTVGIDNQALIWQTDRFPREEPILAYKATGEICQVKWSKAQSEWISIVFGNNIEVLRV</sequence>
<name>A0AC34QYW2_9BILA</name>
<proteinExistence type="predicted"/>
<evidence type="ECO:0000313" key="1">
    <source>
        <dbReference type="Proteomes" id="UP000887576"/>
    </source>
</evidence>
<dbReference type="Proteomes" id="UP000887576">
    <property type="component" value="Unplaced"/>
</dbReference>
<accession>A0AC34QYW2</accession>